<reference evidence="1" key="1">
    <citation type="submission" date="2020-08" db="EMBL/GenBank/DDBJ databases">
        <title>Multicomponent nature underlies the extraordinary mechanical properties of spider dragline silk.</title>
        <authorList>
            <person name="Kono N."/>
            <person name="Nakamura H."/>
            <person name="Mori M."/>
            <person name="Yoshida Y."/>
            <person name="Ohtoshi R."/>
            <person name="Malay A.D."/>
            <person name="Moran D.A.P."/>
            <person name="Tomita M."/>
            <person name="Numata K."/>
            <person name="Arakawa K."/>
        </authorList>
    </citation>
    <scope>NUCLEOTIDE SEQUENCE</scope>
</reference>
<keyword evidence="2" id="KW-1185">Reference proteome</keyword>
<sequence length="111" mass="12419">MLPLKLRFRGLHLLENFVRQDCVSEYPLSAFGKRTWCRQRAPWIRIQGSLDARKLSLTLILGVHVSGVRPGQGIIPPSTGNNKYPCGNDGVMFGAGFLLYGHTPLHVFDKN</sequence>
<evidence type="ECO:0000313" key="1">
    <source>
        <dbReference type="EMBL" id="GFX92929.1"/>
    </source>
</evidence>
<dbReference type="AlphaFoldDB" id="A0A8X6RI12"/>
<protein>
    <submittedName>
        <fullName evidence="1">Uncharacterized protein</fullName>
    </submittedName>
</protein>
<accession>A0A8X6RI12</accession>
<organism evidence="1 2">
    <name type="scientific">Trichonephila clavipes</name>
    <name type="common">Golden silk orbweaver</name>
    <name type="synonym">Nephila clavipes</name>
    <dbReference type="NCBI Taxonomy" id="2585209"/>
    <lineage>
        <taxon>Eukaryota</taxon>
        <taxon>Metazoa</taxon>
        <taxon>Ecdysozoa</taxon>
        <taxon>Arthropoda</taxon>
        <taxon>Chelicerata</taxon>
        <taxon>Arachnida</taxon>
        <taxon>Araneae</taxon>
        <taxon>Araneomorphae</taxon>
        <taxon>Entelegynae</taxon>
        <taxon>Araneoidea</taxon>
        <taxon>Nephilidae</taxon>
        <taxon>Trichonephila</taxon>
    </lineage>
</organism>
<dbReference type="Proteomes" id="UP000887159">
    <property type="component" value="Unassembled WGS sequence"/>
</dbReference>
<evidence type="ECO:0000313" key="2">
    <source>
        <dbReference type="Proteomes" id="UP000887159"/>
    </source>
</evidence>
<comment type="caution">
    <text evidence="1">The sequence shown here is derived from an EMBL/GenBank/DDBJ whole genome shotgun (WGS) entry which is preliminary data.</text>
</comment>
<gene>
    <name evidence="1" type="ORF">TNCV_914791</name>
</gene>
<dbReference type="EMBL" id="BMAU01021170">
    <property type="protein sequence ID" value="GFX92929.1"/>
    <property type="molecule type" value="Genomic_DNA"/>
</dbReference>
<name>A0A8X6RI12_TRICX</name>
<proteinExistence type="predicted"/>